<gene>
    <name evidence="3" type="ORF">RM445_07525</name>
</gene>
<keyword evidence="2 3" id="KW-0808">Transferase</keyword>
<dbReference type="GO" id="GO:0016757">
    <property type="term" value="F:glycosyltransferase activity"/>
    <property type="evidence" value="ECO:0007669"/>
    <property type="project" value="UniProtKB-KW"/>
</dbReference>
<evidence type="ECO:0000313" key="3">
    <source>
        <dbReference type="EMBL" id="MDT0349376.1"/>
    </source>
</evidence>
<dbReference type="CDD" id="cd03789">
    <property type="entry name" value="GT9_LPS_heptosyltransferase"/>
    <property type="match status" value="1"/>
</dbReference>
<dbReference type="Proteomes" id="UP001183202">
    <property type="component" value="Unassembled WGS sequence"/>
</dbReference>
<dbReference type="InterPro" id="IPR051199">
    <property type="entry name" value="LPS_LOS_Heptosyltrfase"/>
</dbReference>
<dbReference type="SUPFAM" id="SSF53756">
    <property type="entry name" value="UDP-Glycosyltransferase/glycogen phosphorylase"/>
    <property type="match status" value="1"/>
</dbReference>
<evidence type="ECO:0000256" key="2">
    <source>
        <dbReference type="ARBA" id="ARBA00022679"/>
    </source>
</evidence>
<comment type="caution">
    <text evidence="3">The sequence shown here is derived from an EMBL/GenBank/DDBJ whole genome shotgun (WGS) entry which is preliminary data.</text>
</comment>
<keyword evidence="4" id="KW-1185">Reference proteome</keyword>
<evidence type="ECO:0000313" key="4">
    <source>
        <dbReference type="Proteomes" id="UP001183202"/>
    </source>
</evidence>
<dbReference type="Pfam" id="PF01075">
    <property type="entry name" value="Glyco_transf_9"/>
    <property type="match status" value="1"/>
</dbReference>
<dbReference type="EC" id="2.4.-.-" evidence="3"/>
<proteinExistence type="predicted"/>
<name>A0ABU2N610_9PSEU</name>
<dbReference type="PANTHER" id="PTHR30160:SF1">
    <property type="entry name" value="LIPOPOLYSACCHARIDE 1,2-N-ACETYLGLUCOSAMINETRANSFERASE-RELATED"/>
    <property type="match status" value="1"/>
</dbReference>
<dbReference type="Gene3D" id="3.40.50.2000">
    <property type="entry name" value="Glycogen Phosphorylase B"/>
    <property type="match status" value="2"/>
</dbReference>
<dbReference type="InterPro" id="IPR002201">
    <property type="entry name" value="Glyco_trans_9"/>
</dbReference>
<dbReference type="RefSeq" id="WP_311555394.1">
    <property type="nucleotide sequence ID" value="NZ_JAVREJ010000003.1"/>
</dbReference>
<keyword evidence="1 3" id="KW-0328">Glycosyltransferase</keyword>
<evidence type="ECO:0000256" key="1">
    <source>
        <dbReference type="ARBA" id="ARBA00022676"/>
    </source>
</evidence>
<protein>
    <submittedName>
        <fullName evidence="3">Glycosyltransferase family 9 protein</fullName>
        <ecNumber evidence="3">2.4.-.-</ecNumber>
    </submittedName>
</protein>
<dbReference type="EMBL" id="JAVREJ010000003">
    <property type="protein sequence ID" value="MDT0349376.1"/>
    <property type="molecule type" value="Genomic_DNA"/>
</dbReference>
<organism evidence="3 4">
    <name type="scientific">Pseudonocardia charpentierae</name>
    <dbReference type="NCBI Taxonomy" id="3075545"/>
    <lineage>
        <taxon>Bacteria</taxon>
        <taxon>Bacillati</taxon>
        <taxon>Actinomycetota</taxon>
        <taxon>Actinomycetes</taxon>
        <taxon>Pseudonocardiales</taxon>
        <taxon>Pseudonocardiaceae</taxon>
        <taxon>Pseudonocardia</taxon>
    </lineage>
</organism>
<reference evidence="4" key="1">
    <citation type="submission" date="2023-07" db="EMBL/GenBank/DDBJ databases">
        <title>30 novel species of actinomycetes from the DSMZ collection.</title>
        <authorList>
            <person name="Nouioui I."/>
        </authorList>
    </citation>
    <scope>NUCLEOTIDE SEQUENCE [LARGE SCALE GENOMIC DNA]</scope>
    <source>
        <strain evidence="4">DSM 45834</strain>
    </source>
</reference>
<dbReference type="PANTHER" id="PTHR30160">
    <property type="entry name" value="TETRAACYLDISACCHARIDE 4'-KINASE-RELATED"/>
    <property type="match status" value="1"/>
</dbReference>
<sequence>MTDDDPRPAVLALRALNIGDLLVAVPALRTLRRAYPGHRLVLATTAALAPLVDRIEVVDQLLPTPDPTAVPWTGPAPDVVVNLHGTGPQSHRALEALDPRRRIGFRCPEAGPGWEGPDWDAVAGAHPHERARWCALLQAVDIPADPADLRLPLPSERTGRVLVHPGAAFGAKRWPVDRFAAVAAALDGPDSPVLVTGSPGERSLAEAVAQEAGLPADRVLAGRTDLGELCDLVAGAGLVVSGDTGIAHLASAYGTPSVVLFGPVDPAQWGPPADGPHVALAHPTTRRGERFADEPDPALLAIGVEEVLAAADAVRR</sequence>
<accession>A0ABU2N610</accession>